<dbReference type="SMART" id="SM00020">
    <property type="entry name" value="Tryp_SPc"/>
    <property type="match status" value="1"/>
</dbReference>
<evidence type="ECO:0000313" key="5">
    <source>
        <dbReference type="Proteomes" id="UP000002320"/>
    </source>
</evidence>
<dbReference type="PANTHER" id="PTHR24260">
    <property type="match status" value="1"/>
</dbReference>
<comment type="similarity">
    <text evidence="1">Belongs to the peptidase S1 family. CLIP subfamily.</text>
</comment>
<dbReference type="OrthoDB" id="7755395at2759"/>
<organism>
    <name type="scientific">Culex quinquefasciatus</name>
    <name type="common">Southern house mosquito</name>
    <name type="synonym">Culex pungens</name>
    <dbReference type="NCBI Taxonomy" id="7176"/>
    <lineage>
        <taxon>Eukaryota</taxon>
        <taxon>Metazoa</taxon>
        <taxon>Ecdysozoa</taxon>
        <taxon>Arthropoda</taxon>
        <taxon>Hexapoda</taxon>
        <taxon>Insecta</taxon>
        <taxon>Pterygota</taxon>
        <taxon>Neoptera</taxon>
        <taxon>Endopterygota</taxon>
        <taxon>Diptera</taxon>
        <taxon>Nematocera</taxon>
        <taxon>Culicoidea</taxon>
        <taxon>Culicidae</taxon>
        <taxon>Culicinae</taxon>
        <taxon>Culicini</taxon>
        <taxon>Culex</taxon>
        <taxon>Culex</taxon>
    </lineage>
</organism>
<sequence>MQPSCIWHGTELPRKQFETLGFGRTDLVAALYEGDELELNPRTSPLISRISVRNESTCRISAAHLPRIKHGLAREHVCAGNDFFLVPEMCHLPAGAPLHSSVVLQSDSYDTTFALTQFGRDCGYGEHLIATRLFSHVDWLKSVLLPGGGGFAGGAVQFLDPDRFEGDRCRVEEDGDGRCVPLGQCFSSGKEFAQLKVVKFCSNTRAVCCLMERIEEIKQELRRTELDECPAVVTFGWRNGTSYNYRCLGSIITRHMVITTRSCLEDGKPDVVIINEKNNMFPVGDVRFHDSYNATDSSFDIALVEVSKPFTWTSHVFPNCLWTNKTHTPLVMRRIYVSDKDNLTMEHVVSKYNSDCQRQHPTQLRRSKLCVKRPSTADKVAMCSNSGDVLLSQAADYVTYLVGLGLRERECERWDYGTYTRMSALVGWIKSHVAG</sequence>
<evidence type="ECO:0000259" key="2">
    <source>
        <dbReference type="PROSITE" id="PS50240"/>
    </source>
</evidence>
<evidence type="ECO:0000313" key="3">
    <source>
        <dbReference type="EMBL" id="EDS26188.1"/>
    </source>
</evidence>
<gene>
    <name evidence="4" type="primary">6037535</name>
    <name evidence="3" type="ORF">CpipJ_CPIJ005466</name>
</gene>
<dbReference type="EMBL" id="DS231917">
    <property type="protein sequence ID" value="EDS26188.1"/>
    <property type="molecule type" value="Genomic_DNA"/>
</dbReference>
<dbReference type="OMA" id="TRECKEW"/>
<dbReference type="Pfam" id="PF00089">
    <property type="entry name" value="Trypsin"/>
    <property type="match status" value="1"/>
</dbReference>
<reference evidence="3" key="1">
    <citation type="submission" date="2007-03" db="EMBL/GenBank/DDBJ databases">
        <title>Annotation of Culex pipiens quinquefasciatus.</title>
        <authorList>
            <consortium name="The Broad Institute Genome Sequencing Platform"/>
            <person name="Atkinson P.W."/>
            <person name="Hemingway J."/>
            <person name="Christensen B.M."/>
            <person name="Higgs S."/>
            <person name="Kodira C."/>
            <person name="Hannick L."/>
            <person name="Megy K."/>
            <person name="O'Leary S."/>
            <person name="Pearson M."/>
            <person name="Haas B.J."/>
            <person name="Mauceli E."/>
            <person name="Wortman J.R."/>
            <person name="Lee N.H."/>
            <person name="Guigo R."/>
            <person name="Stanke M."/>
            <person name="Alvarado L."/>
            <person name="Amedeo P."/>
            <person name="Antoine C.H."/>
            <person name="Arensburger P."/>
            <person name="Bidwell S.L."/>
            <person name="Crawford M."/>
            <person name="Camaro F."/>
            <person name="Devon K."/>
            <person name="Engels R."/>
            <person name="Hammond M."/>
            <person name="Howarth C."/>
            <person name="Koehrsen M."/>
            <person name="Lawson D."/>
            <person name="Montgomery P."/>
            <person name="Nene V."/>
            <person name="Nusbaum C."/>
            <person name="Puiu D."/>
            <person name="Romero-Severson J."/>
            <person name="Severson D.W."/>
            <person name="Shumway M."/>
            <person name="Sisk P."/>
            <person name="Stolte C."/>
            <person name="Zeng Q."/>
            <person name="Eisenstadt E."/>
            <person name="Fraser-Liggett C."/>
            <person name="Strausberg R."/>
            <person name="Galagan J."/>
            <person name="Birren B."/>
            <person name="Collins F.H."/>
        </authorList>
    </citation>
    <scope>NUCLEOTIDE SEQUENCE [LARGE SCALE GENOMIC DNA]</scope>
    <source>
        <strain evidence="3">JHB</strain>
    </source>
</reference>
<proteinExistence type="inferred from homology"/>
<dbReference type="SUPFAM" id="SSF50494">
    <property type="entry name" value="Trypsin-like serine proteases"/>
    <property type="match status" value="2"/>
</dbReference>
<dbReference type="VEuPathDB" id="VectorBase:CQUJHB002087"/>
<dbReference type="VEuPathDB" id="VectorBase:CPIJ005466"/>
<dbReference type="eggNOG" id="KOG3627">
    <property type="taxonomic scope" value="Eukaryota"/>
</dbReference>
<dbReference type="EnsemblMetazoa" id="CPIJ005466-RA">
    <property type="protein sequence ID" value="CPIJ005466-PA"/>
    <property type="gene ID" value="CPIJ005466"/>
</dbReference>
<dbReference type="GO" id="GO:0006508">
    <property type="term" value="P:proteolysis"/>
    <property type="evidence" value="ECO:0007669"/>
    <property type="project" value="InterPro"/>
</dbReference>
<dbReference type="HOGENOM" id="CLU_056994_0_0_1"/>
<keyword evidence="5" id="KW-1185">Reference proteome</keyword>
<dbReference type="PROSITE" id="PS50240">
    <property type="entry name" value="TRYPSIN_DOM"/>
    <property type="match status" value="1"/>
</dbReference>
<evidence type="ECO:0000313" key="4">
    <source>
        <dbReference type="EnsemblMetazoa" id="CPIJ005466-PA"/>
    </source>
</evidence>
<accession>B0WFF1</accession>
<protein>
    <recommendedName>
        <fullName evidence="2">Peptidase S1 domain-containing protein</fullName>
    </recommendedName>
</protein>
<dbReference type="InterPro" id="IPR043504">
    <property type="entry name" value="Peptidase_S1_PA_chymotrypsin"/>
</dbReference>
<reference evidence="4" key="2">
    <citation type="submission" date="2021-02" db="UniProtKB">
        <authorList>
            <consortium name="EnsemblMetazoa"/>
        </authorList>
    </citation>
    <scope>IDENTIFICATION</scope>
    <source>
        <strain evidence="4">JHB</strain>
    </source>
</reference>
<dbReference type="InterPro" id="IPR051333">
    <property type="entry name" value="CLIP_Serine_Protease"/>
</dbReference>
<feature type="domain" description="Peptidase S1" evidence="2">
    <location>
        <begin position="217"/>
        <end position="434"/>
    </location>
</feature>
<evidence type="ECO:0000256" key="1">
    <source>
        <dbReference type="ARBA" id="ARBA00024195"/>
    </source>
</evidence>
<dbReference type="GO" id="GO:0004252">
    <property type="term" value="F:serine-type endopeptidase activity"/>
    <property type="evidence" value="ECO:0007669"/>
    <property type="project" value="InterPro"/>
</dbReference>
<dbReference type="InterPro" id="IPR001254">
    <property type="entry name" value="Trypsin_dom"/>
</dbReference>
<dbReference type="Gene3D" id="2.40.10.10">
    <property type="entry name" value="Trypsin-like serine proteases"/>
    <property type="match status" value="3"/>
</dbReference>
<dbReference type="Proteomes" id="UP000002320">
    <property type="component" value="Unassembled WGS sequence"/>
</dbReference>
<dbReference type="PANTHER" id="PTHR24260:SF147">
    <property type="entry name" value="EG:BACR7A4.3 PROTEIN-RELATED"/>
    <property type="match status" value="1"/>
</dbReference>
<name>B0WFF1_CULQU</name>
<dbReference type="AlphaFoldDB" id="B0WFF1"/>
<dbReference type="InterPro" id="IPR009003">
    <property type="entry name" value="Peptidase_S1_PA"/>
</dbReference>
<dbReference type="KEGG" id="cqu:CpipJ_CPIJ005466"/>
<dbReference type="InParanoid" id="B0WFF1"/>